<comment type="caution">
    <text evidence="1">The sequence shown here is derived from an EMBL/GenBank/DDBJ whole genome shotgun (WGS) entry which is preliminary data.</text>
</comment>
<name>A0ACA9N239_9GLOM</name>
<dbReference type="Proteomes" id="UP000789702">
    <property type="component" value="Unassembled WGS sequence"/>
</dbReference>
<dbReference type="EMBL" id="CAJVPU010012562">
    <property type="protein sequence ID" value="CAG8624600.1"/>
    <property type="molecule type" value="Genomic_DNA"/>
</dbReference>
<organism evidence="1 2">
    <name type="scientific">Dentiscutata heterogama</name>
    <dbReference type="NCBI Taxonomy" id="1316150"/>
    <lineage>
        <taxon>Eukaryota</taxon>
        <taxon>Fungi</taxon>
        <taxon>Fungi incertae sedis</taxon>
        <taxon>Mucoromycota</taxon>
        <taxon>Glomeromycotina</taxon>
        <taxon>Glomeromycetes</taxon>
        <taxon>Diversisporales</taxon>
        <taxon>Gigasporaceae</taxon>
        <taxon>Dentiscutata</taxon>
    </lineage>
</organism>
<keyword evidence="2" id="KW-1185">Reference proteome</keyword>
<accession>A0ACA9N239</accession>
<reference evidence="1" key="1">
    <citation type="submission" date="2021-06" db="EMBL/GenBank/DDBJ databases">
        <authorList>
            <person name="Kallberg Y."/>
            <person name="Tangrot J."/>
            <person name="Rosling A."/>
        </authorList>
    </citation>
    <scope>NUCLEOTIDE SEQUENCE</scope>
    <source>
        <strain evidence="1">IL203A</strain>
    </source>
</reference>
<gene>
    <name evidence="1" type="ORF">DHETER_LOCUS8153</name>
</gene>
<sequence length="50" mass="5653">NEHVLERTLVDGNVYCCNVNNSIGYFGSCTVVKNSMVNIVNIGFFRNNKR</sequence>
<protein>
    <submittedName>
        <fullName evidence="1">9281_t:CDS:1</fullName>
    </submittedName>
</protein>
<feature type="non-terminal residue" evidence="1">
    <location>
        <position position="1"/>
    </location>
</feature>
<evidence type="ECO:0000313" key="2">
    <source>
        <dbReference type="Proteomes" id="UP000789702"/>
    </source>
</evidence>
<evidence type="ECO:0000313" key="1">
    <source>
        <dbReference type="EMBL" id="CAG8624600.1"/>
    </source>
</evidence>
<proteinExistence type="predicted"/>